<keyword evidence="7" id="KW-0479">Metal-binding</keyword>
<reference evidence="16" key="1">
    <citation type="submission" date="2017-02" db="EMBL/GenBank/DDBJ databases">
        <authorList>
            <person name="Varghese N."/>
            <person name="Submissions S."/>
        </authorList>
    </citation>
    <scope>NUCLEOTIDE SEQUENCE [LARGE SCALE GENOMIC DNA]</scope>
    <source>
        <strain evidence="16">USBA 833</strain>
    </source>
</reference>
<dbReference type="PANTHER" id="PTHR35864:SF1">
    <property type="entry name" value="ZINC METALLOPROTEASE YWHC-RELATED"/>
    <property type="match status" value="1"/>
</dbReference>
<accession>A0A1T4WXZ2</accession>
<dbReference type="GO" id="GO:0006508">
    <property type="term" value="P:proteolysis"/>
    <property type="evidence" value="ECO:0007669"/>
    <property type="project" value="UniProtKB-KW"/>
</dbReference>
<protein>
    <submittedName>
        <fullName evidence="15">Zn-dependent protease (Includes SpoIVFB)</fullName>
    </submittedName>
</protein>
<dbReference type="Proteomes" id="UP000190105">
    <property type="component" value="Unassembled WGS sequence"/>
</dbReference>
<comment type="cofactor">
    <cofactor evidence="1">
        <name>Zn(2+)</name>
        <dbReference type="ChEBI" id="CHEBI:29105"/>
    </cofactor>
</comment>
<feature type="transmembrane region" description="Helical" evidence="13">
    <location>
        <begin position="160"/>
        <end position="178"/>
    </location>
</feature>
<comment type="similarity">
    <text evidence="3">Belongs to the peptidase M50B family.</text>
</comment>
<evidence type="ECO:0000313" key="16">
    <source>
        <dbReference type="Proteomes" id="UP000190105"/>
    </source>
</evidence>
<evidence type="ECO:0000256" key="5">
    <source>
        <dbReference type="ARBA" id="ARBA00022670"/>
    </source>
</evidence>
<keyword evidence="6 13" id="KW-0812">Transmembrane</keyword>
<evidence type="ECO:0000256" key="11">
    <source>
        <dbReference type="ARBA" id="ARBA00023049"/>
    </source>
</evidence>
<keyword evidence="10 13" id="KW-1133">Transmembrane helix</keyword>
<gene>
    <name evidence="15" type="ORF">SAMN05443428_104183</name>
</gene>
<dbReference type="AlphaFoldDB" id="A0A1T4WXZ2"/>
<evidence type="ECO:0000256" key="3">
    <source>
        <dbReference type="ARBA" id="ARBA00007931"/>
    </source>
</evidence>
<evidence type="ECO:0000256" key="6">
    <source>
        <dbReference type="ARBA" id="ARBA00022692"/>
    </source>
</evidence>
<sequence>MFNYDIAQFLITGIAIIISLSIHEYSHALISTLLGDDVPFRYGRLTLNPLAHIDPIGIISLFLFKFGWAKPVPISSRNYKNRRLGIILTSLSGPISNLLLSFFTALCFVIFSPSSEGVVYFLGELFTINTGLFVFNLIPIPPLDGSKIFAELFGGRIADFIYSLERWGMVLLFALLWIPQVSYFLSFLIHTVKIFILNIITIIL</sequence>
<evidence type="ECO:0000256" key="8">
    <source>
        <dbReference type="ARBA" id="ARBA00022801"/>
    </source>
</evidence>
<evidence type="ECO:0000256" key="12">
    <source>
        <dbReference type="ARBA" id="ARBA00023136"/>
    </source>
</evidence>
<proteinExistence type="inferred from homology"/>
<dbReference type="GO" id="GO:0008237">
    <property type="term" value="F:metallopeptidase activity"/>
    <property type="evidence" value="ECO:0007669"/>
    <property type="project" value="UniProtKB-KW"/>
</dbReference>
<evidence type="ECO:0000256" key="2">
    <source>
        <dbReference type="ARBA" id="ARBA00004651"/>
    </source>
</evidence>
<feature type="transmembrane region" description="Helical" evidence="13">
    <location>
        <begin position="7"/>
        <end position="25"/>
    </location>
</feature>
<dbReference type="Pfam" id="PF02163">
    <property type="entry name" value="Peptidase_M50"/>
    <property type="match status" value="1"/>
</dbReference>
<dbReference type="GO" id="GO:0005886">
    <property type="term" value="C:plasma membrane"/>
    <property type="evidence" value="ECO:0007669"/>
    <property type="project" value="UniProtKB-SubCell"/>
</dbReference>
<comment type="subcellular location">
    <subcellularLocation>
        <location evidence="2">Cell membrane</location>
        <topology evidence="2">Multi-pass membrane protein</topology>
    </subcellularLocation>
</comment>
<evidence type="ECO:0000259" key="14">
    <source>
        <dbReference type="Pfam" id="PF02163"/>
    </source>
</evidence>
<organism evidence="15 16">
    <name type="scientific">Caloramator quimbayensis</name>
    <dbReference type="NCBI Taxonomy" id="1147123"/>
    <lineage>
        <taxon>Bacteria</taxon>
        <taxon>Bacillati</taxon>
        <taxon>Bacillota</taxon>
        <taxon>Clostridia</taxon>
        <taxon>Eubacteriales</taxon>
        <taxon>Clostridiaceae</taxon>
        <taxon>Caloramator</taxon>
    </lineage>
</organism>
<dbReference type="PANTHER" id="PTHR35864">
    <property type="entry name" value="ZINC METALLOPROTEASE MJ0611-RELATED"/>
    <property type="match status" value="1"/>
</dbReference>
<evidence type="ECO:0000256" key="13">
    <source>
        <dbReference type="SAM" id="Phobius"/>
    </source>
</evidence>
<evidence type="ECO:0000256" key="1">
    <source>
        <dbReference type="ARBA" id="ARBA00001947"/>
    </source>
</evidence>
<keyword evidence="4" id="KW-1003">Cell membrane</keyword>
<keyword evidence="5 15" id="KW-0645">Protease</keyword>
<keyword evidence="8" id="KW-0378">Hydrolase</keyword>
<feature type="transmembrane region" description="Helical" evidence="13">
    <location>
        <begin position="45"/>
        <end position="64"/>
    </location>
</feature>
<keyword evidence="16" id="KW-1185">Reference proteome</keyword>
<evidence type="ECO:0000256" key="7">
    <source>
        <dbReference type="ARBA" id="ARBA00022723"/>
    </source>
</evidence>
<dbReference type="InterPro" id="IPR044537">
    <property type="entry name" value="Rip2-like"/>
</dbReference>
<feature type="domain" description="Peptidase M50" evidence="14">
    <location>
        <begin position="116"/>
        <end position="157"/>
    </location>
</feature>
<dbReference type="EMBL" id="FUYH01000004">
    <property type="protein sequence ID" value="SKA82253.1"/>
    <property type="molecule type" value="Genomic_DNA"/>
</dbReference>
<evidence type="ECO:0000256" key="4">
    <source>
        <dbReference type="ARBA" id="ARBA00022475"/>
    </source>
</evidence>
<dbReference type="CDD" id="cd06158">
    <property type="entry name" value="S2P-M50_like_1"/>
    <property type="match status" value="1"/>
</dbReference>
<keyword evidence="12 13" id="KW-0472">Membrane</keyword>
<dbReference type="InterPro" id="IPR008915">
    <property type="entry name" value="Peptidase_M50"/>
</dbReference>
<evidence type="ECO:0000256" key="10">
    <source>
        <dbReference type="ARBA" id="ARBA00022989"/>
    </source>
</evidence>
<dbReference type="STRING" id="1147123.SAMN05443428_104183"/>
<dbReference type="InterPro" id="IPR052348">
    <property type="entry name" value="Metallopeptidase_M50B"/>
</dbReference>
<evidence type="ECO:0000313" key="15">
    <source>
        <dbReference type="EMBL" id="SKA82253.1"/>
    </source>
</evidence>
<evidence type="ECO:0000256" key="9">
    <source>
        <dbReference type="ARBA" id="ARBA00022833"/>
    </source>
</evidence>
<keyword evidence="11" id="KW-0482">Metalloprotease</keyword>
<feature type="transmembrane region" description="Helical" evidence="13">
    <location>
        <begin position="84"/>
        <end position="111"/>
    </location>
</feature>
<dbReference type="GO" id="GO:0046872">
    <property type="term" value="F:metal ion binding"/>
    <property type="evidence" value="ECO:0007669"/>
    <property type="project" value="UniProtKB-KW"/>
</dbReference>
<name>A0A1T4WXZ2_9CLOT</name>
<keyword evidence="9" id="KW-0862">Zinc</keyword>
<dbReference type="RefSeq" id="WP_078695809.1">
    <property type="nucleotide sequence ID" value="NZ_FUYH01000004.1"/>
</dbReference>